<dbReference type="SMART" id="SM00944">
    <property type="entry name" value="Pro-kuma_activ"/>
    <property type="match status" value="1"/>
</dbReference>
<evidence type="ECO:0000256" key="6">
    <source>
        <dbReference type="ARBA" id="ARBA00023145"/>
    </source>
</evidence>
<reference evidence="12 13" key="1">
    <citation type="submission" date="2024-06" db="EMBL/GenBank/DDBJ databases">
        <authorList>
            <person name="Woo H."/>
        </authorList>
    </citation>
    <scope>NUCLEOTIDE SEQUENCE [LARGE SCALE GENOMIC DNA]</scope>
    <source>
        <strain evidence="12 13">Si-c</strain>
    </source>
</reference>
<dbReference type="RefSeq" id="WP_367855475.1">
    <property type="nucleotide sequence ID" value="NZ_JBFOHK010000005.1"/>
</dbReference>
<feature type="binding site" evidence="7">
    <location>
        <position position="520"/>
    </location>
    <ligand>
        <name>Ca(2+)</name>
        <dbReference type="ChEBI" id="CHEBI:29108"/>
    </ligand>
</feature>
<dbReference type="EMBL" id="JBFOHK010000005">
    <property type="protein sequence ID" value="MEW9573418.1"/>
    <property type="molecule type" value="Genomic_DNA"/>
</dbReference>
<dbReference type="InterPro" id="IPR000601">
    <property type="entry name" value="PKD_dom"/>
</dbReference>
<dbReference type="Gene3D" id="2.60.120.260">
    <property type="entry name" value="Galactose-binding domain-like"/>
    <property type="match status" value="1"/>
</dbReference>
<feature type="chain" id="PRO_5045611473" evidence="9">
    <location>
        <begin position="24"/>
        <end position="798"/>
    </location>
</feature>
<dbReference type="GO" id="GO:0008233">
    <property type="term" value="F:peptidase activity"/>
    <property type="evidence" value="ECO:0007669"/>
    <property type="project" value="UniProtKB-KW"/>
</dbReference>
<dbReference type="Proteomes" id="UP001556220">
    <property type="component" value="Unassembled WGS sequence"/>
</dbReference>
<accession>A0ABV3QHV2</accession>
<feature type="compositionally biased region" description="Low complexity" evidence="8">
    <location>
        <begin position="616"/>
        <end position="635"/>
    </location>
</feature>
<keyword evidence="9" id="KW-0732">Signal</keyword>
<evidence type="ECO:0000256" key="2">
    <source>
        <dbReference type="ARBA" id="ARBA00022723"/>
    </source>
</evidence>
<evidence type="ECO:0000259" key="11">
    <source>
        <dbReference type="PROSITE" id="PS51695"/>
    </source>
</evidence>
<feature type="binding site" evidence="7">
    <location>
        <position position="506"/>
    </location>
    <ligand>
        <name>Ca(2+)</name>
        <dbReference type="ChEBI" id="CHEBI:29108"/>
    </ligand>
</feature>
<dbReference type="PANTHER" id="PTHR14218:SF15">
    <property type="entry name" value="TRIPEPTIDYL-PEPTIDASE 1"/>
    <property type="match status" value="1"/>
</dbReference>
<dbReference type="InterPro" id="IPR013783">
    <property type="entry name" value="Ig-like_fold"/>
</dbReference>
<feature type="region of interest" description="Disordered" evidence="8">
    <location>
        <begin position="405"/>
        <end position="430"/>
    </location>
</feature>
<feature type="domain" description="Peptidase S53" evidence="11">
    <location>
        <begin position="199"/>
        <end position="542"/>
    </location>
</feature>
<sequence>MHHVRLKALAAAIAMAAASSVCATTASATSTALFTTVRHATTLQTGDRVVGPLDVAHPMRVAVSLKLRNKAQLDAFVANPHHPNLTPAQFNALYAPTQAQAQQVADFLRQSGFSNVTIEPNRQLVTASGRADTAAAAFRTSLVSVHTHDGRNAYGTSSDVQIPASLQGIVNEVLGLQTVHTFHVLTPVHPNATSGTASAHAPTDFPTIYNAGSTATGSTINVGVITSGSMTNVKSDFSSFLNQHSSLGNIPLNVVTVDGGGTSTSGDGEWDLDTQDIAGMSGGVKAFYLYDTSSLDTQPLVDDFNAAVTANVVRVINVSIGGCETGMETDGAATGDNIFEQADAQGQTFSISSGDSGANECGTKSGTMPSWPADSQYVVAVGGTELYTSGTTWTNETVWNNLNEDEGATGGSPSTFEAQPSWQNGVGQNAGSKYRGLPDVAFDASPDSGAMVIVDGSSEQIGGTSLASPLFVGTWARVLATDSSLGFAAPLIYADAASHYSTDFHDVTSGNNDGETAAVGWDYTTGFGSINIANFVANVAGSGSSGGGGTGTPVAGFTDTVSGLTATFTNTSTDTGATISSYSWSFGDGGTSTAASPSHTYTAAGTYTVSLTVTDSTGATSTKSGSVTVTSGSGTPAQLLGNTGFETGTASPWTMSSGSLCTSSTSSSSYCGSGESPHAGSWFAWLDGYGTSHTDTVSQKVSIPSGHTTATLQYYLHIDTTKSTAVDTFTVQVLNSSGAVLATVGSFTNANKNTGYALESANLSAYIGQTVTIRFTGKETSSRGNTDFTLDDVTLNVQ</sequence>
<keyword evidence="5 7" id="KW-0106">Calcium</keyword>
<feature type="region of interest" description="Disordered" evidence="8">
    <location>
        <begin position="616"/>
        <end position="644"/>
    </location>
</feature>
<dbReference type="PANTHER" id="PTHR14218">
    <property type="entry name" value="PROTEASE S8 TRIPEPTIDYL PEPTIDASE I CLN2"/>
    <property type="match status" value="1"/>
</dbReference>
<dbReference type="Pfam" id="PF09286">
    <property type="entry name" value="Pro-kuma_activ"/>
    <property type="match status" value="1"/>
</dbReference>
<evidence type="ECO:0000256" key="8">
    <source>
        <dbReference type="SAM" id="MobiDB-lite"/>
    </source>
</evidence>
<feature type="active site" description="Charge relay system" evidence="7">
    <location>
        <position position="269"/>
    </location>
</feature>
<feature type="active site" description="Charge relay system" evidence="7">
    <location>
        <position position="273"/>
    </location>
</feature>
<dbReference type="InterPro" id="IPR035986">
    <property type="entry name" value="PKD_dom_sf"/>
</dbReference>
<feature type="active site" description="Charge relay system" evidence="7">
    <location>
        <position position="465"/>
    </location>
</feature>
<dbReference type="PROSITE" id="PS51695">
    <property type="entry name" value="SEDOLISIN"/>
    <property type="match status" value="1"/>
</dbReference>
<dbReference type="SUPFAM" id="SSF54897">
    <property type="entry name" value="Protease propeptides/inhibitors"/>
    <property type="match status" value="1"/>
</dbReference>
<evidence type="ECO:0000259" key="10">
    <source>
        <dbReference type="PROSITE" id="PS50093"/>
    </source>
</evidence>
<comment type="cofactor">
    <cofactor evidence="7">
        <name>Ca(2+)</name>
        <dbReference type="ChEBI" id="CHEBI:29108"/>
    </cofactor>
    <text evidence="7">Binds 1 Ca(2+) ion per subunit.</text>
</comment>
<keyword evidence="1 7" id="KW-0645">Protease</keyword>
<dbReference type="InterPro" id="IPR030400">
    <property type="entry name" value="Sedolisin_dom"/>
</dbReference>
<dbReference type="Pfam" id="PF18911">
    <property type="entry name" value="PKD_4"/>
    <property type="match status" value="1"/>
</dbReference>
<dbReference type="CDD" id="cd00146">
    <property type="entry name" value="PKD"/>
    <property type="match status" value="1"/>
</dbReference>
<feature type="binding site" evidence="7">
    <location>
        <position position="507"/>
    </location>
    <ligand>
        <name>Ca(2+)</name>
        <dbReference type="ChEBI" id="CHEBI:29108"/>
    </ligand>
</feature>
<dbReference type="SUPFAM" id="SSF49299">
    <property type="entry name" value="PKD domain"/>
    <property type="match status" value="1"/>
</dbReference>
<keyword evidence="2 7" id="KW-0479">Metal-binding</keyword>
<dbReference type="InterPro" id="IPR022409">
    <property type="entry name" value="PKD/Chitinase_dom"/>
</dbReference>
<evidence type="ECO:0000256" key="7">
    <source>
        <dbReference type="PROSITE-ProRule" id="PRU01032"/>
    </source>
</evidence>
<keyword evidence="4 7" id="KW-0720">Serine protease</keyword>
<dbReference type="InterPro" id="IPR050819">
    <property type="entry name" value="Tripeptidyl-peptidase_I"/>
</dbReference>
<dbReference type="PROSITE" id="PS50093">
    <property type="entry name" value="PKD"/>
    <property type="match status" value="1"/>
</dbReference>
<feature type="binding site" evidence="7">
    <location>
        <position position="522"/>
    </location>
    <ligand>
        <name>Ca(2+)</name>
        <dbReference type="ChEBI" id="CHEBI:29108"/>
    </ligand>
</feature>
<dbReference type="SMART" id="SM00089">
    <property type="entry name" value="PKD"/>
    <property type="match status" value="1"/>
</dbReference>
<name>A0ABV3QHV2_9GAMM</name>
<dbReference type="CDD" id="cd11377">
    <property type="entry name" value="Pro-peptidase_S53"/>
    <property type="match status" value="1"/>
</dbReference>
<gene>
    <name evidence="12" type="ORF">ABQJ54_16805</name>
</gene>
<dbReference type="CDD" id="cd04056">
    <property type="entry name" value="Peptidases_S53"/>
    <property type="match status" value="1"/>
</dbReference>
<dbReference type="InterPro" id="IPR015366">
    <property type="entry name" value="S53_propep"/>
</dbReference>
<evidence type="ECO:0000313" key="12">
    <source>
        <dbReference type="EMBL" id="MEW9573418.1"/>
    </source>
</evidence>
<feature type="signal peptide" evidence="9">
    <location>
        <begin position="1"/>
        <end position="23"/>
    </location>
</feature>
<feature type="domain" description="PKD" evidence="10">
    <location>
        <begin position="549"/>
        <end position="634"/>
    </location>
</feature>
<evidence type="ECO:0000313" key="13">
    <source>
        <dbReference type="Proteomes" id="UP001556220"/>
    </source>
</evidence>
<evidence type="ECO:0000256" key="9">
    <source>
        <dbReference type="SAM" id="SignalP"/>
    </source>
</evidence>
<feature type="compositionally biased region" description="Polar residues" evidence="8">
    <location>
        <begin position="411"/>
        <end position="430"/>
    </location>
</feature>
<dbReference type="GO" id="GO:0006508">
    <property type="term" value="P:proteolysis"/>
    <property type="evidence" value="ECO:0007669"/>
    <property type="project" value="UniProtKB-KW"/>
</dbReference>
<evidence type="ECO:0000256" key="3">
    <source>
        <dbReference type="ARBA" id="ARBA00022801"/>
    </source>
</evidence>
<comment type="caution">
    <text evidence="12">The sequence shown here is derived from an EMBL/GenBank/DDBJ whole genome shotgun (WGS) entry which is preliminary data.</text>
</comment>
<protein>
    <submittedName>
        <fullName evidence="12">Protease pro-enzyme activation domain-containing protein</fullName>
    </submittedName>
</protein>
<keyword evidence="3 7" id="KW-0378">Hydrolase</keyword>
<dbReference type="Gene3D" id="3.40.50.200">
    <property type="entry name" value="Peptidase S8/S53 domain"/>
    <property type="match status" value="1"/>
</dbReference>
<dbReference type="SUPFAM" id="SSF52743">
    <property type="entry name" value="Subtilisin-like"/>
    <property type="match status" value="1"/>
</dbReference>
<evidence type="ECO:0000256" key="5">
    <source>
        <dbReference type="ARBA" id="ARBA00022837"/>
    </source>
</evidence>
<evidence type="ECO:0000256" key="1">
    <source>
        <dbReference type="ARBA" id="ARBA00022670"/>
    </source>
</evidence>
<keyword evidence="13" id="KW-1185">Reference proteome</keyword>
<proteinExistence type="predicted"/>
<dbReference type="Gene3D" id="2.60.40.10">
    <property type="entry name" value="Immunoglobulins"/>
    <property type="match status" value="1"/>
</dbReference>
<keyword evidence="6" id="KW-0865">Zymogen</keyword>
<organism evidence="12 13">
    <name type="scientific">Rhodanobacter lycopersici</name>
    <dbReference type="NCBI Taxonomy" id="3162487"/>
    <lineage>
        <taxon>Bacteria</taxon>
        <taxon>Pseudomonadati</taxon>
        <taxon>Pseudomonadota</taxon>
        <taxon>Gammaproteobacteria</taxon>
        <taxon>Lysobacterales</taxon>
        <taxon>Rhodanobacteraceae</taxon>
        <taxon>Rhodanobacter</taxon>
    </lineage>
</organism>
<evidence type="ECO:0000256" key="4">
    <source>
        <dbReference type="ARBA" id="ARBA00022825"/>
    </source>
</evidence>
<dbReference type="InterPro" id="IPR036852">
    <property type="entry name" value="Peptidase_S8/S53_dom_sf"/>
</dbReference>